<protein>
    <submittedName>
        <fullName evidence="2">Uncharacterized protein</fullName>
    </submittedName>
</protein>
<keyword evidence="1" id="KW-0732">Signal</keyword>
<reference evidence="3" key="1">
    <citation type="journal article" date="2019" name="Int. J. Syst. Evol. Microbiol.">
        <title>The Global Catalogue of Microorganisms (GCM) 10K type strain sequencing project: providing services to taxonomists for standard genome sequencing and annotation.</title>
        <authorList>
            <consortium name="The Broad Institute Genomics Platform"/>
            <consortium name="The Broad Institute Genome Sequencing Center for Infectious Disease"/>
            <person name="Wu L."/>
            <person name="Ma J."/>
        </authorList>
    </citation>
    <scope>NUCLEOTIDE SEQUENCE [LARGE SCALE GENOMIC DNA]</scope>
    <source>
        <strain evidence="3">JCM 17064</strain>
    </source>
</reference>
<keyword evidence="3" id="KW-1185">Reference proteome</keyword>
<evidence type="ECO:0000256" key="1">
    <source>
        <dbReference type="SAM" id="SignalP"/>
    </source>
</evidence>
<name>A0ABP7U3I5_9FLAO</name>
<evidence type="ECO:0000313" key="2">
    <source>
        <dbReference type="EMBL" id="GAA4035465.1"/>
    </source>
</evidence>
<accession>A0ABP7U3I5</accession>
<gene>
    <name evidence="2" type="ORF">GCM10022386_20950</name>
</gene>
<organism evidence="2 3">
    <name type="scientific">Flavobacterium cheonhonense</name>
    <dbReference type="NCBI Taxonomy" id="706185"/>
    <lineage>
        <taxon>Bacteria</taxon>
        <taxon>Pseudomonadati</taxon>
        <taxon>Bacteroidota</taxon>
        <taxon>Flavobacteriia</taxon>
        <taxon>Flavobacteriales</taxon>
        <taxon>Flavobacteriaceae</taxon>
        <taxon>Flavobacterium</taxon>
    </lineage>
</organism>
<dbReference type="EMBL" id="BAABCR010000015">
    <property type="protein sequence ID" value="GAA4035465.1"/>
    <property type="molecule type" value="Genomic_DNA"/>
</dbReference>
<comment type="caution">
    <text evidence="2">The sequence shown here is derived from an EMBL/GenBank/DDBJ whole genome shotgun (WGS) entry which is preliminary data.</text>
</comment>
<dbReference type="RefSeq" id="WP_290874798.1">
    <property type="nucleotide sequence ID" value="NZ_BAABCR010000015.1"/>
</dbReference>
<feature type="signal peptide" evidence="1">
    <location>
        <begin position="1"/>
        <end position="22"/>
    </location>
</feature>
<evidence type="ECO:0000313" key="3">
    <source>
        <dbReference type="Proteomes" id="UP001500968"/>
    </source>
</evidence>
<feature type="chain" id="PRO_5046658188" evidence="1">
    <location>
        <begin position="23"/>
        <end position="321"/>
    </location>
</feature>
<dbReference type="Proteomes" id="UP001500968">
    <property type="component" value="Unassembled WGS sequence"/>
</dbReference>
<proteinExistence type="predicted"/>
<sequence>MKNTLKSISCWILALTGTVVMAQESSTSAAALGRITVTAYIPPQTEALPSGAENMLTNKLNQLLTANGISGSGVNSRFIIAPSIVVTSKDITSTAPAMTAISLDVNLYVGDGFDGKRYASKTVSVKGVGTNETRAYLDAIKNIKPNDPAMQSFLSGAKSKIIDYYNARCTQIINEANALANSQMKFEEAMYKLTSIPEECTECYTKAMAAAGPMFRKKIERDCKVKMVEANNLWNANQDWDTANTVGQLLSSIDPEASCYKDAKALSDKIGKRVLEIDKREWNYKMEIDVNLKRDAIKAIRDIGVAYGNGQPSTVVYRSIW</sequence>